<evidence type="ECO:0000313" key="2">
    <source>
        <dbReference type="EMBL" id="KAE8022760.1"/>
    </source>
</evidence>
<feature type="compositionally biased region" description="Basic residues" evidence="1">
    <location>
        <begin position="12"/>
        <end position="21"/>
    </location>
</feature>
<keyword evidence="3" id="KW-1185">Reference proteome</keyword>
<feature type="region of interest" description="Disordered" evidence="1">
    <location>
        <begin position="1"/>
        <end position="21"/>
    </location>
</feature>
<dbReference type="Proteomes" id="UP000327013">
    <property type="component" value="Chromosome 3"/>
</dbReference>
<reference evidence="2 3" key="1">
    <citation type="submission" date="2019-06" db="EMBL/GenBank/DDBJ databases">
        <title>A chromosomal-level reference genome of Carpinus fangiana (Coryloideae, Betulaceae).</title>
        <authorList>
            <person name="Yang X."/>
            <person name="Wang Z."/>
            <person name="Zhang L."/>
            <person name="Hao G."/>
            <person name="Liu J."/>
            <person name="Yang Y."/>
        </authorList>
    </citation>
    <scope>NUCLEOTIDE SEQUENCE [LARGE SCALE GENOMIC DNA]</scope>
    <source>
        <strain evidence="2">Cfa_2016G</strain>
        <tissue evidence="2">Leaf</tissue>
    </source>
</reference>
<evidence type="ECO:0000256" key="1">
    <source>
        <dbReference type="SAM" id="MobiDB-lite"/>
    </source>
</evidence>
<organism evidence="2 3">
    <name type="scientific">Carpinus fangiana</name>
    <dbReference type="NCBI Taxonomy" id="176857"/>
    <lineage>
        <taxon>Eukaryota</taxon>
        <taxon>Viridiplantae</taxon>
        <taxon>Streptophyta</taxon>
        <taxon>Embryophyta</taxon>
        <taxon>Tracheophyta</taxon>
        <taxon>Spermatophyta</taxon>
        <taxon>Magnoliopsida</taxon>
        <taxon>eudicotyledons</taxon>
        <taxon>Gunneridae</taxon>
        <taxon>Pentapetalae</taxon>
        <taxon>rosids</taxon>
        <taxon>fabids</taxon>
        <taxon>Fagales</taxon>
        <taxon>Betulaceae</taxon>
        <taxon>Carpinus</taxon>
    </lineage>
</organism>
<dbReference type="AlphaFoldDB" id="A0A5N6R0N6"/>
<accession>A0A5N6R0N6</accession>
<sequence length="124" mass="13875">MGQGENWPKAQKIGKKKTKKTSKIWDLDPLVRSSRGSRWSIVVLVRRRGGVDLVVDLLAYEVDAEGNESDAEAIAAIEAQLKMLKQNESRNDVGEVTNLERLCDTEALRESEEWDLGGWEAMGC</sequence>
<protein>
    <submittedName>
        <fullName evidence="2">Uncharacterized protein</fullName>
    </submittedName>
</protein>
<dbReference type="EMBL" id="CM017323">
    <property type="protein sequence ID" value="KAE8022760.1"/>
    <property type="molecule type" value="Genomic_DNA"/>
</dbReference>
<name>A0A5N6R0N6_9ROSI</name>
<gene>
    <name evidence="2" type="ORF">FH972_008535</name>
</gene>
<evidence type="ECO:0000313" key="3">
    <source>
        <dbReference type="Proteomes" id="UP000327013"/>
    </source>
</evidence>
<proteinExistence type="predicted"/>